<keyword evidence="1" id="KW-0472">Membrane</keyword>
<evidence type="ECO:0000256" key="1">
    <source>
        <dbReference type="SAM" id="Phobius"/>
    </source>
</evidence>
<proteinExistence type="predicted"/>
<gene>
    <name evidence="2" type="ORF">J2S11_003091</name>
</gene>
<dbReference type="Proteomes" id="UP001235840">
    <property type="component" value="Unassembled WGS sequence"/>
</dbReference>
<feature type="transmembrane region" description="Helical" evidence="1">
    <location>
        <begin position="7"/>
        <end position="25"/>
    </location>
</feature>
<reference evidence="2 3" key="1">
    <citation type="submission" date="2023-07" db="EMBL/GenBank/DDBJ databases">
        <title>Genomic Encyclopedia of Type Strains, Phase IV (KMG-IV): sequencing the most valuable type-strain genomes for metagenomic binning, comparative biology and taxonomic classification.</title>
        <authorList>
            <person name="Goeker M."/>
        </authorList>
    </citation>
    <scope>NUCLEOTIDE SEQUENCE [LARGE SCALE GENOMIC DNA]</scope>
    <source>
        <strain evidence="2 3">DSM 12751</strain>
    </source>
</reference>
<keyword evidence="1" id="KW-1133">Transmembrane helix</keyword>
<dbReference type="RefSeq" id="WP_307395924.1">
    <property type="nucleotide sequence ID" value="NZ_BAAADK010000046.1"/>
</dbReference>
<dbReference type="EMBL" id="JAUSTY010000013">
    <property type="protein sequence ID" value="MDQ0167166.1"/>
    <property type="molecule type" value="Genomic_DNA"/>
</dbReference>
<name>A0ABT9W1M9_9BACI</name>
<accession>A0ABT9W1M9</accession>
<protein>
    <submittedName>
        <fullName evidence="2">Uncharacterized protein</fullName>
    </submittedName>
</protein>
<evidence type="ECO:0000313" key="3">
    <source>
        <dbReference type="Proteomes" id="UP001235840"/>
    </source>
</evidence>
<evidence type="ECO:0000313" key="2">
    <source>
        <dbReference type="EMBL" id="MDQ0167166.1"/>
    </source>
</evidence>
<comment type="caution">
    <text evidence="2">The sequence shown here is derived from an EMBL/GenBank/DDBJ whole genome shotgun (WGS) entry which is preliminary data.</text>
</comment>
<keyword evidence="3" id="KW-1185">Reference proteome</keyword>
<keyword evidence="1" id="KW-0812">Transmembrane</keyword>
<organism evidence="2 3">
    <name type="scientific">Caldalkalibacillus horti</name>
    <dbReference type="NCBI Taxonomy" id="77523"/>
    <lineage>
        <taxon>Bacteria</taxon>
        <taxon>Bacillati</taxon>
        <taxon>Bacillota</taxon>
        <taxon>Bacilli</taxon>
        <taxon>Bacillales</taxon>
        <taxon>Bacillaceae</taxon>
        <taxon>Caldalkalibacillus</taxon>
    </lineage>
</organism>
<sequence>MQVKKKRLQYFAAVIVVIFLLSVFIQQNLKLNTYKVISNDFTISTFGSLRAEAHFALEIIEHRHIELYSMEELRELVNHQTYISHYLWRFNHILSTIDPSLTINHGEFSVLEQIRGRVASTEEGIDHVVLNEGELEEIDHFRNICKSIVVEHEKYTTFVDLFLVDEVSTILRNLEEENYAYKFSRVKLR</sequence>